<dbReference type="InterPro" id="IPR013249">
    <property type="entry name" value="RNA_pol_sigma70_r4_t2"/>
</dbReference>
<dbReference type="Pfam" id="PF08281">
    <property type="entry name" value="Sigma70_r4_2"/>
    <property type="match status" value="1"/>
</dbReference>
<dbReference type="InterPro" id="IPR013325">
    <property type="entry name" value="RNA_pol_sigma_r2"/>
</dbReference>
<dbReference type="Proteomes" id="UP000008461">
    <property type="component" value="Chromosome"/>
</dbReference>
<dbReference type="InterPro" id="IPR013324">
    <property type="entry name" value="RNA_pol_sigma_r3/r4-like"/>
</dbReference>
<dbReference type="Gene3D" id="1.10.10.10">
    <property type="entry name" value="Winged helix-like DNA-binding domain superfamily/Winged helix DNA-binding domain"/>
    <property type="match status" value="1"/>
</dbReference>
<dbReference type="Pfam" id="PF04542">
    <property type="entry name" value="Sigma70_r2"/>
    <property type="match status" value="1"/>
</dbReference>
<dbReference type="Gene3D" id="1.10.1740.10">
    <property type="match status" value="1"/>
</dbReference>
<dbReference type="PANTHER" id="PTHR43133">
    <property type="entry name" value="RNA POLYMERASE ECF-TYPE SIGMA FACTO"/>
    <property type="match status" value="1"/>
</dbReference>
<dbReference type="NCBIfam" id="TIGR02937">
    <property type="entry name" value="sigma70-ECF"/>
    <property type="match status" value="1"/>
</dbReference>
<evidence type="ECO:0000259" key="6">
    <source>
        <dbReference type="Pfam" id="PF08281"/>
    </source>
</evidence>
<dbReference type="GO" id="GO:0003677">
    <property type="term" value="F:DNA binding"/>
    <property type="evidence" value="ECO:0007669"/>
    <property type="project" value="InterPro"/>
</dbReference>
<feature type="domain" description="RNA polymerase sigma factor 70 region 4 type 2" evidence="6">
    <location>
        <begin position="115"/>
        <end position="166"/>
    </location>
</feature>
<name>F4L4E3_HALH1</name>
<keyword evidence="4" id="KW-0804">Transcription</keyword>
<evidence type="ECO:0000256" key="2">
    <source>
        <dbReference type="ARBA" id="ARBA00023015"/>
    </source>
</evidence>
<evidence type="ECO:0000259" key="5">
    <source>
        <dbReference type="Pfam" id="PF04542"/>
    </source>
</evidence>
<feature type="domain" description="RNA polymerase sigma-70 region 2" evidence="5">
    <location>
        <begin position="22"/>
        <end position="88"/>
    </location>
</feature>
<accession>F4L4E3</accession>
<dbReference type="PANTHER" id="PTHR43133:SF46">
    <property type="entry name" value="RNA POLYMERASE SIGMA-70 FACTOR ECF SUBFAMILY"/>
    <property type="match status" value="1"/>
</dbReference>
<dbReference type="GO" id="GO:0016987">
    <property type="term" value="F:sigma factor activity"/>
    <property type="evidence" value="ECO:0007669"/>
    <property type="project" value="UniProtKB-KW"/>
</dbReference>
<dbReference type="SUPFAM" id="SSF88659">
    <property type="entry name" value="Sigma3 and sigma4 domains of RNA polymerase sigma factors"/>
    <property type="match status" value="1"/>
</dbReference>
<dbReference type="InterPro" id="IPR036388">
    <property type="entry name" value="WH-like_DNA-bd_sf"/>
</dbReference>
<gene>
    <name evidence="7" type="ordered locus">Halhy_3964</name>
</gene>
<evidence type="ECO:0000256" key="1">
    <source>
        <dbReference type="ARBA" id="ARBA00010641"/>
    </source>
</evidence>
<reference evidence="7 8" key="1">
    <citation type="journal article" date="2011" name="Stand. Genomic Sci.">
        <title>Complete genome sequence of Haliscomenobacter hydrossis type strain (O).</title>
        <authorList>
            <consortium name="US DOE Joint Genome Institute (JGI-PGF)"/>
            <person name="Daligault H."/>
            <person name="Lapidus A."/>
            <person name="Zeytun A."/>
            <person name="Nolan M."/>
            <person name="Lucas S."/>
            <person name="Del Rio T.G."/>
            <person name="Tice H."/>
            <person name="Cheng J.F."/>
            <person name="Tapia R."/>
            <person name="Han C."/>
            <person name="Goodwin L."/>
            <person name="Pitluck S."/>
            <person name="Liolios K."/>
            <person name="Pagani I."/>
            <person name="Ivanova N."/>
            <person name="Huntemann M."/>
            <person name="Mavromatis K."/>
            <person name="Mikhailova N."/>
            <person name="Pati A."/>
            <person name="Chen A."/>
            <person name="Palaniappan K."/>
            <person name="Land M."/>
            <person name="Hauser L."/>
            <person name="Brambilla E.M."/>
            <person name="Rohde M."/>
            <person name="Verbarg S."/>
            <person name="Goker M."/>
            <person name="Bristow J."/>
            <person name="Eisen J.A."/>
            <person name="Markowitz V."/>
            <person name="Hugenholtz P."/>
            <person name="Kyrpides N.C."/>
            <person name="Klenk H.P."/>
            <person name="Woyke T."/>
        </authorList>
    </citation>
    <scope>NUCLEOTIDE SEQUENCE [LARGE SCALE GENOMIC DNA]</scope>
    <source>
        <strain evidence="8">ATCC 27775 / DSM 1100 / LMG 10767 / O</strain>
    </source>
</reference>
<dbReference type="EMBL" id="CP002691">
    <property type="protein sequence ID" value="AEE51812.1"/>
    <property type="molecule type" value="Genomic_DNA"/>
</dbReference>
<evidence type="ECO:0000256" key="4">
    <source>
        <dbReference type="ARBA" id="ARBA00023163"/>
    </source>
</evidence>
<evidence type="ECO:0000313" key="8">
    <source>
        <dbReference type="Proteomes" id="UP000008461"/>
    </source>
</evidence>
<dbReference type="InterPro" id="IPR014284">
    <property type="entry name" value="RNA_pol_sigma-70_dom"/>
</dbReference>
<comment type="similarity">
    <text evidence="1">Belongs to the sigma-70 factor family. ECF subfamily.</text>
</comment>
<dbReference type="AlphaFoldDB" id="F4L4E3"/>
<reference key="2">
    <citation type="submission" date="2011-04" db="EMBL/GenBank/DDBJ databases">
        <title>Complete sequence of chromosome of Haliscomenobacter hydrossis DSM 1100.</title>
        <authorList>
            <consortium name="US DOE Joint Genome Institute (JGI-PGF)"/>
            <person name="Lucas S."/>
            <person name="Han J."/>
            <person name="Lapidus A."/>
            <person name="Bruce D."/>
            <person name="Goodwin L."/>
            <person name="Pitluck S."/>
            <person name="Peters L."/>
            <person name="Kyrpides N."/>
            <person name="Mavromatis K."/>
            <person name="Ivanova N."/>
            <person name="Ovchinnikova G."/>
            <person name="Pagani I."/>
            <person name="Daligault H."/>
            <person name="Detter J.C."/>
            <person name="Han C."/>
            <person name="Land M."/>
            <person name="Hauser L."/>
            <person name="Markowitz V."/>
            <person name="Cheng J.-F."/>
            <person name="Hugenholtz P."/>
            <person name="Woyke T."/>
            <person name="Wu D."/>
            <person name="Verbarg S."/>
            <person name="Frueling A."/>
            <person name="Brambilla E."/>
            <person name="Klenk H.-P."/>
            <person name="Eisen J.A."/>
        </authorList>
    </citation>
    <scope>NUCLEOTIDE SEQUENCE</scope>
    <source>
        <strain>DSM 1100</strain>
    </source>
</reference>
<proteinExistence type="inferred from homology"/>
<evidence type="ECO:0000256" key="3">
    <source>
        <dbReference type="ARBA" id="ARBA00023082"/>
    </source>
</evidence>
<dbReference type="InterPro" id="IPR039425">
    <property type="entry name" value="RNA_pol_sigma-70-like"/>
</dbReference>
<dbReference type="SUPFAM" id="SSF88946">
    <property type="entry name" value="Sigma2 domain of RNA polymerase sigma factors"/>
    <property type="match status" value="1"/>
</dbReference>
<sequence length="179" mass="20550">MAQDFELLQSCIAGNSQAQFRFYERYSAKLYGVCLRYARDESEANDLLQEGFIKIFRELSAYRAEGSLEAWMCKIMVNTALSRLRKKSLKFLPYVEPPENLYSDEDIIGAISAAELITVLNRLPQGYRTVLNLYAIEGYSHAEIATMLDISEGTSRSQYLRAKIALKNRLEQLKKINDR</sequence>
<dbReference type="KEGG" id="hhy:Halhy_3964"/>
<keyword evidence="8" id="KW-1185">Reference proteome</keyword>
<organism evidence="7 8">
    <name type="scientific">Haliscomenobacter hydrossis (strain ATCC 27775 / DSM 1100 / LMG 10767 / O)</name>
    <dbReference type="NCBI Taxonomy" id="760192"/>
    <lineage>
        <taxon>Bacteria</taxon>
        <taxon>Pseudomonadati</taxon>
        <taxon>Bacteroidota</taxon>
        <taxon>Saprospiria</taxon>
        <taxon>Saprospirales</taxon>
        <taxon>Haliscomenobacteraceae</taxon>
        <taxon>Haliscomenobacter</taxon>
    </lineage>
</organism>
<keyword evidence="2" id="KW-0805">Transcription regulation</keyword>
<protein>
    <submittedName>
        <fullName evidence="7">RNA polymerase, sigma-24 subunit, ECF subfamily</fullName>
    </submittedName>
</protein>
<dbReference type="eggNOG" id="COG1595">
    <property type="taxonomic scope" value="Bacteria"/>
</dbReference>
<dbReference type="GO" id="GO:0006352">
    <property type="term" value="P:DNA-templated transcription initiation"/>
    <property type="evidence" value="ECO:0007669"/>
    <property type="project" value="InterPro"/>
</dbReference>
<dbReference type="STRING" id="760192.Halhy_3964"/>
<dbReference type="HOGENOM" id="CLU_047691_3_2_10"/>
<keyword evidence="3" id="KW-0731">Sigma factor</keyword>
<dbReference type="InterPro" id="IPR007627">
    <property type="entry name" value="RNA_pol_sigma70_r2"/>
</dbReference>
<evidence type="ECO:0000313" key="7">
    <source>
        <dbReference type="EMBL" id="AEE51812.1"/>
    </source>
</evidence>